<evidence type="ECO:0000256" key="1">
    <source>
        <dbReference type="ARBA" id="ARBA00004651"/>
    </source>
</evidence>
<feature type="transmembrane region" description="Helical" evidence="7">
    <location>
        <begin position="174"/>
        <end position="193"/>
    </location>
</feature>
<reference evidence="9 10" key="1">
    <citation type="submission" date="2019-01" db="EMBL/GenBank/DDBJ databases">
        <authorList>
            <person name="Chen W.-M."/>
        </authorList>
    </citation>
    <scope>NUCLEOTIDE SEQUENCE [LARGE SCALE GENOMIC DNA]</scope>
    <source>
        <strain evidence="9 10">CCP-7</strain>
    </source>
</reference>
<keyword evidence="10" id="KW-1185">Reference proteome</keyword>
<evidence type="ECO:0000256" key="5">
    <source>
        <dbReference type="ARBA" id="ARBA00022989"/>
    </source>
</evidence>
<keyword evidence="4 7" id="KW-0812">Transmembrane</keyword>
<proteinExistence type="inferred from homology"/>
<dbReference type="InterPro" id="IPR035906">
    <property type="entry name" value="MetI-like_sf"/>
</dbReference>
<evidence type="ECO:0000313" key="10">
    <source>
        <dbReference type="Proteomes" id="UP000282971"/>
    </source>
</evidence>
<evidence type="ECO:0000256" key="6">
    <source>
        <dbReference type="ARBA" id="ARBA00023136"/>
    </source>
</evidence>
<keyword evidence="5 7" id="KW-1133">Transmembrane helix</keyword>
<keyword evidence="2 7" id="KW-0813">Transport</keyword>
<feature type="transmembrane region" description="Helical" evidence="7">
    <location>
        <begin position="130"/>
        <end position="154"/>
    </location>
</feature>
<feature type="domain" description="ABC transmembrane type-1" evidence="8">
    <location>
        <begin position="94"/>
        <end position="293"/>
    </location>
</feature>
<feature type="transmembrane region" description="Helical" evidence="7">
    <location>
        <begin position="103"/>
        <end position="123"/>
    </location>
</feature>
<name>A0A437M4I6_9SPHN</name>
<feature type="transmembrane region" description="Helical" evidence="7">
    <location>
        <begin position="272"/>
        <end position="293"/>
    </location>
</feature>
<feature type="transmembrane region" description="Helical" evidence="7">
    <location>
        <begin position="239"/>
        <end position="260"/>
    </location>
</feature>
<dbReference type="PANTHER" id="PTHR30465:SF74">
    <property type="entry name" value="OLIGOPEPTIDE TRANSPORT SYSTEM PERMEASE PROTEIN OPPB"/>
    <property type="match status" value="1"/>
</dbReference>
<accession>A0A437M4I6</accession>
<dbReference type="Pfam" id="PF00528">
    <property type="entry name" value="BPD_transp_1"/>
    <property type="match status" value="1"/>
</dbReference>
<dbReference type="RefSeq" id="WP_127739954.1">
    <property type="nucleotide sequence ID" value="NZ_SACN01000001.1"/>
</dbReference>
<feature type="transmembrane region" description="Helical" evidence="7">
    <location>
        <begin position="12"/>
        <end position="30"/>
    </location>
</feature>
<sequence>MLHLLRRRLFTALPTLAAVIILSFVLMRVAPGGPFDGERPLDPATRDALMAAYGLDRPLPEQIGRYLWRLAQGDFGPSLVYRDFTVTDLIAKGLPVSLTLGGWALLLAILLGLTGGTIAAARAGGLADRIIMFAATLLTALPSFVVGPLLALLFGLRLGWLPVSGWADGDAGHLVLPMIALALPYAGAIAKLARAGLATVLAQDHVRAARSRGLGPLRILIVHALRPALVPVASYLGPAAAGLLTGAVVIETVFGLPGLGRYFVQGALNRDYPLVLGVVVIYAGLIVLFNLIADLTYGWLDPRTRDA</sequence>
<dbReference type="Proteomes" id="UP000282971">
    <property type="component" value="Unassembled WGS sequence"/>
</dbReference>
<evidence type="ECO:0000256" key="7">
    <source>
        <dbReference type="RuleBase" id="RU363032"/>
    </source>
</evidence>
<dbReference type="InterPro" id="IPR000515">
    <property type="entry name" value="MetI-like"/>
</dbReference>
<evidence type="ECO:0000259" key="8">
    <source>
        <dbReference type="PROSITE" id="PS50928"/>
    </source>
</evidence>
<dbReference type="Gene3D" id="1.10.3720.10">
    <property type="entry name" value="MetI-like"/>
    <property type="match status" value="1"/>
</dbReference>
<comment type="subcellular location">
    <subcellularLocation>
        <location evidence="1 7">Cell membrane</location>
        <topology evidence="1 7">Multi-pass membrane protein</topology>
    </subcellularLocation>
</comment>
<dbReference type="OrthoDB" id="9807402at2"/>
<organism evidence="9 10">
    <name type="scientific">Sphingomonas crocodyli</name>
    <dbReference type="NCBI Taxonomy" id="1979270"/>
    <lineage>
        <taxon>Bacteria</taxon>
        <taxon>Pseudomonadati</taxon>
        <taxon>Pseudomonadota</taxon>
        <taxon>Alphaproteobacteria</taxon>
        <taxon>Sphingomonadales</taxon>
        <taxon>Sphingomonadaceae</taxon>
        <taxon>Sphingomonas</taxon>
    </lineage>
</organism>
<dbReference type="EMBL" id="SACN01000001">
    <property type="protein sequence ID" value="RVT92394.1"/>
    <property type="molecule type" value="Genomic_DNA"/>
</dbReference>
<dbReference type="CDD" id="cd06261">
    <property type="entry name" value="TM_PBP2"/>
    <property type="match status" value="1"/>
</dbReference>
<evidence type="ECO:0000256" key="4">
    <source>
        <dbReference type="ARBA" id="ARBA00022692"/>
    </source>
</evidence>
<keyword evidence="6 7" id="KW-0472">Membrane</keyword>
<dbReference type="PANTHER" id="PTHR30465">
    <property type="entry name" value="INNER MEMBRANE ABC TRANSPORTER"/>
    <property type="match status" value="1"/>
</dbReference>
<dbReference type="AlphaFoldDB" id="A0A437M4I6"/>
<keyword evidence="3" id="KW-1003">Cell membrane</keyword>
<protein>
    <submittedName>
        <fullName evidence="9">ABC transporter permease</fullName>
    </submittedName>
</protein>
<evidence type="ECO:0000313" key="9">
    <source>
        <dbReference type="EMBL" id="RVT92394.1"/>
    </source>
</evidence>
<dbReference type="GO" id="GO:0055085">
    <property type="term" value="P:transmembrane transport"/>
    <property type="evidence" value="ECO:0007669"/>
    <property type="project" value="InterPro"/>
</dbReference>
<evidence type="ECO:0000256" key="2">
    <source>
        <dbReference type="ARBA" id="ARBA00022448"/>
    </source>
</evidence>
<dbReference type="PROSITE" id="PS50928">
    <property type="entry name" value="ABC_TM1"/>
    <property type="match status" value="1"/>
</dbReference>
<dbReference type="GO" id="GO:0005886">
    <property type="term" value="C:plasma membrane"/>
    <property type="evidence" value="ECO:0007669"/>
    <property type="project" value="UniProtKB-SubCell"/>
</dbReference>
<dbReference type="SUPFAM" id="SSF161098">
    <property type="entry name" value="MetI-like"/>
    <property type="match status" value="1"/>
</dbReference>
<feature type="transmembrane region" description="Helical" evidence="7">
    <location>
        <begin position="214"/>
        <end position="233"/>
    </location>
</feature>
<gene>
    <name evidence="9" type="ORF">EOD43_00170</name>
</gene>
<comment type="similarity">
    <text evidence="7">Belongs to the binding-protein-dependent transport system permease family.</text>
</comment>
<evidence type="ECO:0000256" key="3">
    <source>
        <dbReference type="ARBA" id="ARBA00022475"/>
    </source>
</evidence>
<comment type="caution">
    <text evidence="9">The sequence shown here is derived from an EMBL/GenBank/DDBJ whole genome shotgun (WGS) entry which is preliminary data.</text>
</comment>